<protein>
    <submittedName>
        <fullName evidence="1">Uncharacterized protein</fullName>
    </submittedName>
</protein>
<evidence type="ECO:0000313" key="1">
    <source>
        <dbReference type="EMBL" id="KAK7748359.1"/>
    </source>
</evidence>
<dbReference type="AlphaFoldDB" id="A0AAN9UHE0"/>
<keyword evidence="2" id="KW-1185">Reference proteome</keyword>
<sequence length="107" mass="11984">MTETYCAVFQRVFQDTDNRIGKGFAIFGIYLFSICYCKIGFHMGTSPHEPPNDQETKQKTLEEIAAAFGDKVVRVDERGVMTEETTFEATKVGETGSVYVQDALKKA</sequence>
<gene>
    <name evidence="1" type="ORF">SLS62_008622</name>
</gene>
<name>A0AAN9UHE0_9PEZI</name>
<organism evidence="1 2">
    <name type="scientific">Diatrype stigma</name>
    <dbReference type="NCBI Taxonomy" id="117547"/>
    <lineage>
        <taxon>Eukaryota</taxon>
        <taxon>Fungi</taxon>
        <taxon>Dikarya</taxon>
        <taxon>Ascomycota</taxon>
        <taxon>Pezizomycotina</taxon>
        <taxon>Sordariomycetes</taxon>
        <taxon>Xylariomycetidae</taxon>
        <taxon>Xylariales</taxon>
        <taxon>Diatrypaceae</taxon>
        <taxon>Diatrype</taxon>
    </lineage>
</organism>
<dbReference type="Proteomes" id="UP001320420">
    <property type="component" value="Unassembled WGS sequence"/>
</dbReference>
<accession>A0AAN9UHE0</accession>
<comment type="caution">
    <text evidence="1">The sequence shown here is derived from an EMBL/GenBank/DDBJ whole genome shotgun (WGS) entry which is preliminary data.</text>
</comment>
<proteinExistence type="predicted"/>
<dbReference type="EMBL" id="JAKJXP020000082">
    <property type="protein sequence ID" value="KAK7748359.1"/>
    <property type="molecule type" value="Genomic_DNA"/>
</dbReference>
<reference evidence="1 2" key="1">
    <citation type="submission" date="2024-02" db="EMBL/GenBank/DDBJ databases">
        <title>De novo assembly and annotation of 12 fungi associated with fruit tree decline syndrome in Ontario, Canada.</title>
        <authorList>
            <person name="Sulman M."/>
            <person name="Ellouze W."/>
            <person name="Ilyukhin E."/>
        </authorList>
    </citation>
    <scope>NUCLEOTIDE SEQUENCE [LARGE SCALE GENOMIC DNA]</scope>
    <source>
        <strain evidence="1 2">M11/M66-122</strain>
    </source>
</reference>
<evidence type="ECO:0000313" key="2">
    <source>
        <dbReference type="Proteomes" id="UP001320420"/>
    </source>
</evidence>